<evidence type="ECO:0000259" key="5">
    <source>
        <dbReference type="PROSITE" id="PS01124"/>
    </source>
</evidence>
<evidence type="ECO:0000256" key="4">
    <source>
        <dbReference type="PROSITE-ProRule" id="PRU00169"/>
    </source>
</evidence>
<accession>A0ABV1KX43</accession>
<dbReference type="PROSITE" id="PS00041">
    <property type="entry name" value="HTH_ARAC_FAMILY_1"/>
    <property type="match status" value="1"/>
</dbReference>
<dbReference type="SMART" id="SM00448">
    <property type="entry name" value="REC"/>
    <property type="match status" value="1"/>
</dbReference>
<keyword evidence="3" id="KW-0804">Transcription</keyword>
<keyword evidence="2" id="KW-0238">DNA-binding</keyword>
<reference evidence="7 8" key="1">
    <citation type="journal article" date="2023" name="Genome Announc.">
        <title>Pan-Genome Analyses of the Genus Cohnella and Proposal of the Novel Species Cohnella silvisoli sp. nov., Isolated from Forest Soil.</title>
        <authorList>
            <person name="Wang C."/>
            <person name="Mao L."/>
            <person name="Bao G."/>
            <person name="Zhu H."/>
        </authorList>
    </citation>
    <scope>NUCLEOTIDE SEQUENCE [LARGE SCALE GENOMIC DNA]</scope>
    <source>
        <strain evidence="7 8">NL03-T5-1</strain>
    </source>
</reference>
<feature type="domain" description="Response regulatory" evidence="6">
    <location>
        <begin position="3"/>
        <end position="120"/>
    </location>
</feature>
<feature type="domain" description="HTH araC/xylS-type" evidence="5">
    <location>
        <begin position="401"/>
        <end position="500"/>
    </location>
</feature>
<dbReference type="CDD" id="cd17536">
    <property type="entry name" value="REC_YesN-like"/>
    <property type="match status" value="1"/>
</dbReference>
<dbReference type="Pfam" id="PF12833">
    <property type="entry name" value="HTH_18"/>
    <property type="match status" value="1"/>
</dbReference>
<dbReference type="RefSeq" id="WP_232186745.1">
    <property type="nucleotide sequence ID" value="NZ_JAIOAP010000009.1"/>
</dbReference>
<comment type="caution">
    <text evidence="7">The sequence shown here is derived from an EMBL/GenBank/DDBJ whole genome shotgun (WGS) entry which is preliminary data.</text>
</comment>
<dbReference type="InterPro" id="IPR018062">
    <property type="entry name" value="HTH_AraC-typ_CS"/>
</dbReference>
<dbReference type="InterPro" id="IPR009057">
    <property type="entry name" value="Homeodomain-like_sf"/>
</dbReference>
<protein>
    <submittedName>
        <fullName evidence="7">Response regulator</fullName>
    </submittedName>
</protein>
<evidence type="ECO:0000259" key="6">
    <source>
        <dbReference type="PROSITE" id="PS50110"/>
    </source>
</evidence>
<dbReference type="InterPro" id="IPR011006">
    <property type="entry name" value="CheY-like_superfamily"/>
</dbReference>
<dbReference type="SUPFAM" id="SSF52172">
    <property type="entry name" value="CheY-like"/>
    <property type="match status" value="1"/>
</dbReference>
<dbReference type="InterPro" id="IPR018060">
    <property type="entry name" value="HTH_AraC"/>
</dbReference>
<dbReference type="InterPro" id="IPR020449">
    <property type="entry name" value="Tscrpt_reg_AraC-type_HTH"/>
</dbReference>
<evidence type="ECO:0000256" key="1">
    <source>
        <dbReference type="ARBA" id="ARBA00023015"/>
    </source>
</evidence>
<evidence type="ECO:0000313" key="7">
    <source>
        <dbReference type="EMBL" id="MEQ4484367.1"/>
    </source>
</evidence>
<name>A0ABV1KX43_9BACL</name>
<evidence type="ECO:0000256" key="3">
    <source>
        <dbReference type="ARBA" id="ARBA00023163"/>
    </source>
</evidence>
<dbReference type="PROSITE" id="PS01124">
    <property type="entry name" value="HTH_ARAC_FAMILY_2"/>
    <property type="match status" value="1"/>
</dbReference>
<dbReference type="EMBL" id="JASKHM010000010">
    <property type="protein sequence ID" value="MEQ4484367.1"/>
    <property type="molecule type" value="Genomic_DNA"/>
</dbReference>
<proteinExistence type="predicted"/>
<dbReference type="PANTHER" id="PTHR43280">
    <property type="entry name" value="ARAC-FAMILY TRANSCRIPTIONAL REGULATOR"/>
    <property type="match status" value="1"/>
</dbReference>
<evidence type="ECO:0000313" key="8">
    <source>
        <dbReference type="Proteomes" id="UP001493487"/>
    </source>
</evidence>
<dbReference type="SUPFAM" id="SSF46689">
    <property type="entry name" value="Homeodomain-like"/>
    <property type="match status" value="1"/>
</dbReference>
<dbReference type="InterPro" id="IPR001789">
    <property type="entry name" value="Sig_transdc_resp-reg_receiver"/>
</dbReference>
<keyword evidence="4" id="KW-0597">Phosphoprotein</keyword>
<gene>
    <name evidence="7" type="ORF">QJS35_18375</name>
</gene>
<dbReference type="Gene3D" id="1.10.10.60">
    <property type="entry name" value="Homeodomain-like"/>
    <property type="match status" value="2"/>
</dbReference>
<evidence type="ECO:0000256" key="2">
    <source>
        <dbReference type="ARBA" id="ARBA00023125"/>
    </source>
</evidence>
<feature type="modified residue" description="4-aspartylphosphate" evidence="4">
    <location>
        <position position="55"/>
    </location>
</feature>
<dbReference type="PRINTS" id="PR00032">
    <property type="entry name" value="HTHARAC"/>
</dbReference>
<organism evidence="7 8">
    <name type="scientific">Cohnella silvisoli</name>
    <dbReference type="NCBI Taxonomy" id="2873699"/>
    <lineage>
        <taxon>Bacteria</taxon>
        <taxon>Bacillati</taxon>
        <taxon>Bacillota</taxon>
        <taxon>Bacilli</taxon>
        <taxon>Bacillales</taxon>
        <taxon>Paenibacillaceae</taxon>
        <taxon>Cohnella</taxon>
    </lineage>
</organism>
<sequence>MFRIIIVEDEPPIIRSIKEKITNVDPDFKVVGEYHNGESALLEMDIVKPHVLITDLHMPVMNGTALLERVREEYPEVICVILSGYQNFEYTRMAIRKGITDYLLKPPTEETIFELLVVIKKKLMQNQSLIESEILQHLVFPNQHTNDNDAKTEKMAKEYFYHANYVMLYAWTSPELQTDLPVQSLLSKAAEWLKEGERYYLISSLANEFIVLFGVHDLHDKRYEECEALIRSLPDIDSITFVLLPIEGWISKIPGLLVKARKAALVNNYADQASMVIVKADDMVYDPGRIELPVDSLNHLISFMRKQKKTEFEKQFVSMLSACKLEAFPKVTVIRTLQHIVQMLEPNVQPPINSSTARSMEDEIEQAIWGTANSTEIIEHMKRIFGRLFQESETEETDWLTDVEEYLKKYYVSNISLTDLSEKFNLNASYLSYVFKSKKNKSPIDFLIELRVEEAKRLIREHPRLLFKDIAEQVGYPDPYYFSKLFKQMTGLTPTEYKRNQLEHLIE</sequence>
<dbReference type="Gene3D" id="3.40.50.2300">
    <property type="match status" value="1"/>
</dbReference>
<dbReference type="PANTHER" id="PTHR43280:SF28">
    <property type="entry name" value="HTH-TYPE TRANSCRIPTIONAL ACTIVATOR RHAS"/>
    <property type="match status" value="1"/>
</dbReference>
<keyword evidence="1" id="KW-0805">Transcription regulation</keyword>
<dbReference type="Pfam" id="PF00072">
    <property type="entry name" value="Response_reg"/>
    <property type="match status" value="1"/>
</dbReference>
<dbReference type="Proteomes" id="UP001493487">
    <property type="component" value="Unassembled WGS sequence"/>
</dbReference>
<keyword evidence="8" id="KW-1185">Reference proteome</keyword>
<dbReference type="SMART" id="SM00342">
    <property type="entry name" value="HTH_ARAC"/>
    <property type="match status" value="1"/>
</dbReference>
<dbReference type="PROSITE" id="PS50110">
    <property type="entry name" value="RESPONSE_REGULATORY"/>
    <property type="match status" value="1"/>
</dbReference>